<evidence type="ECO:0000256" key="1">
    <source>
        <dbReference type="SAM" id="Coils"/>
    </source>
</evidence>
<reference evidence="4 5" key="2">
    <citation type="submission" date="2024-07" db="EMBL/GenBank/DDBJ databases">
        <authorList>
            <person name="Akdeniz Z."/>
        </authorList>
    </citation>
    <scope>NUCLEOTIDE SEQUENCE [LARGE SCALE GENOMIC DNA]</scope>
</reference>
<evidence type="ECO:0000313" key="4">
    <source>
        <dbReference type="EMBL" id="CAL6083322.1"/>
    </source>
</evidence>
<evidence type="ECO:0000313" key="3">
    <source>
        <dbReference type="EMBL" id="CAI9974230.1"/>
    </source>
</evidence>
<accession>A0AA86UW60</accession>
<feature type="coiled-coil region" evidence="1">
    <location>
        <begin position="398"/>
        <end position="459"/>
    </location>
</feature>
<reference evidence="3" key="1">
    <citation type="submission" date="2023-06" db="EMBL/GenBank/DDBJ databases">
        <authorList>
            <person name="Kurt Z."/>
        </authorList>
    </citation>
    <scope>NUCLEOTIDE SEQUENCE</scope>
</reference>
<dbReference type="AlphaFoldDB" id="A0AA86UW60"/>
<feature type="chain" id="PRO_5041692495" evidence="2">
    <location>
        <begin position="24"/>
        <end position="490"/>
    </location>
</feature>
<proteinExistence type="predicted"/>
<feature type="coiled-coil region" evidence="1">
    <location>
        <begin position="329"/>
        <end position="370"/>
    </location>
</feature>
<keyword evidence="2" id="KW-0732">Signal</keyword>
<evidence type="ECO:0000313" key="5">
    <source>
        <dbReference type="Proteomes" id="UP001642409"/>
    </source>
</evidence>
<organism evidence="3">
    <name type="scientific">Hexamita inflata</name>
    <dbReference type="NCBI Taxonomy" id="28002"/>
    <lineage>
        <taxon>Eukaryota</taxon>
        <taxon>Metamonada</taxon>
        <taxon>Diplomonadida</taxon>
        <taxon>Hexamitidae</taxon>
        <taxon>Hexamitinae</taxon>
        <taxon>Hexamita</taxon>
    </lineage>
</organism>
<protein>
    <submittedName>
        <fullName evidence="4">Hypothetical_protein</fullName>
    </submittedName>
</protein>
<name>A0AA86UW60_9EUKA</name>
<sequence>MSDAHKQLSISTLMLSLQKLLSAITESNLAKSQLQPVSQNIDILQQQLNFYQKQTGDNDVLQLLHNQVDAHYQTIKDQIVEIKELRQTIATQQSQIQGQVADFSVLQQNSFMMQMQVSKMQSTLQQVKEHDSKSEKQLIYQERLLKSREAQIANLQHQVIDKNEALQQAQEHLQHVKDVNEAELQKTKAENANTINSLNSKLQTAQKNLQTAQELVTSQQEQFKIQQNEANQLSIQGLEFLQTQNQQAQLQIQNLYKKIEEYKTEVKKQQVKYEQLEGITLKLQEQHKNEINALQDHFTQKLDTQIESQNEIQQLHRVQSMNNTSQPLITQLNEQLNNTKTQLTLTQQHLSSKQTENGQLKLIRKQLEEQICNINIELKNAKLSSSQSKETTFDKTLHKKLQDDVKQLQNQNETLKKQVNQYKIDLEKINENDKMKIQITNLQKELSEFKNQVRKLKGQPEKIEHDSFQFTSDKIKETTKYRAIAIIKNQ</sequence>
<gene>
    <name evidence="4" type="ORF">HINF_LOCUS61668</name>
    <name evidence="3" type="ORF">HINF_LOCUS61875</name>
</gene>
<dbReference type="EMBL" id="CAXDID020000371">
    <property type="protein sequence ID" value="CAL6083322.1"/>
    <property type="molecule type" value="Genomic_DNA"/>
</dbReference>
<keyword evidence="5" id="KW-1185">Reference proteome</keyword>
<feature type="signal peptide" evidence="2">
    <location>
        <begin position="1"/>
        <end position="23"/>
    </location>
</feature>
<feature type="coiled-coil region" evidence="1">
    <location>
        <begin position="152"/>
        <end position="279"/>
    </location>
</feature>
<comment type="caution">
    <text evidence="3">The sequence shown here is derived from an EMBL/GenBank/DDBJ whole genome shotgun (WGS) entry which is preliminary data.</text>
</comment>
<keyword evidence="1" id="KW-0175">Coiled coil</keyword>
<dbReference type="EMBL" id="CATOUU010001140">
    <property type="protein sequence ID" value="CAI9974230.1"/>
    <property type="molecule type" value="Genomic_DNA"/>
</dbReference>
<dbReference type="Proteomes" id="UP001642409">
    <property type="component" value="Unassembled WGS sequence"/>
</dbReference>
<evidence type="ECO:0000256" key="2">
    <source>
        <dbReference type="SAM" id="SignalP"/>
    </source>
</evidence>